<dbReference type="InterPro" id="IPR003203">
    <property type="entry name" value="CobU/CobP"/>
</dbReference>
<reference evidence="1 2" key="1">
    <citation type="submission" date="2022-01" db="EMBL/GenBank/DDBJ databases">
        <title>Alkalihalobacillus sp. EGI L200015, a novel bacterium isolated from a salt lake sediment.</title>
        <authorList>
            <person name="Gao L."/>
            <person name="Fang B.-Z."/>
            <person name="Li W.-J."/>
        </authorList>
    </citation>
    <scope>NUCLEOTIDE SEQUENCE [LARGE SCALE GENOMIC DNA]</scope>
    <source>
        <strain evidence="1 2">KCTC 12718</strain>
    </source>
</reference>
<evidence type="ECO:0000313" key="1">
    <source>
        <dbReference type="EMBL" id="MCF6137475.1"/>
    </source>
</evidence>
<dbReference type="Proteomes" id="UP001649381">
    <property type="component" value="Unassembled WGS sequence"/>
</dbReference>
<dbReference type="Pfam" id="PF02283">
    <property type="entry name" value="CobU"/>
    <property type="match status" value="1"/>
</dbReference>
<dbReference type="RefSeq" id="WP_236333103.1">
    <property type="nucleotide sequence ID" value="NZ_JAKIJS010000001.1"/>
</dbReference>
<dbReference type="InterPro" id="IPR027417">
    <property type="entry name" value="P-loop_NTPase"/>
</dbReference>
<keyword evidence="1" id="KW-0548">Nucleotidyltransferase</keyword>
<dbReference type="Gene3D" id="3.40.50.300">
    <property type="entry name" value="P-loop containing nucleotide triphosphate hydrolases"/>
    <property type="match status" value="1"/>
</dbReference>
<dbReference type="GO" id="GO:0016779">
    <property type="term" value="F:nucleotidyltransferase activity"/>
    <property type="evidence" value="ECO:0007669"/>
    <property type="project" value="UniProtKB-KW"/>
</dbReference>
<dbReference type="EMBL" id="JAKIJS010000001">
    <property type="protein sequence ID" value="MCF6137475.1"/>
    <property type="molecule type" value="Genomic_DNA"/>
</dbReference>
<organism evidence="1 2">
    <name type="scientific">Pseudalkalibacillus berkeleyi</name>
    <dbReference type="NCBI Taxonomy" id="1069813"/>
    <lineage>
        <taxon>Bacteria</taxon>
        <taxon>Bacillati</taxon>
        <taxon>Bacillota</taxon>
        <taxon>Bacilli</taxon>
        <taxon>Bacillales</taxon>
        <taxon>Fictibacillaceae</taxon>
        <taxon>Pseudalkalibacillus</taxon>
    </lineage>
</organism>
<keyword evidence="2" id="KW-1185">Reference proteome</keyword>
<protein>
    <submittedName>
        <fullName evidence="1">Bifunctional adenosylcobinamide kinase/adenosylcobinamide-phosphate guanylyltransferase</fullName>
    </submittedName>
</protein>
<dbReference type="SUPFAM" id="SSF52540">
    <property type="entry name" value="P-loop containing nucleoside triphosphate hydrolases"/>
    <property type="match status" value="1"/>
</dbReference>
<keyword evidence="1" id="KW-0808">Transferase</keyword>
<keyword evidence="1" id="KW-0418">Kinase</keyword>
<accession>A0ABS9H0K7</accession>
<gene>
    <name evidence="1" type="ORF">L2716_07010</name>
</gene>
<name>A0ABS9H0K7_9BACL</name>
<sequence>MHFVTGGAFNGKRSWVTETYQLLNNNDYCWISAYKDHPIPIDLYEHSSSLVILEGIEIWIQDLVKNDENTKERCNTMLLNWLSWEQDRNNQLIVIGSDITKGIVPVSSIDRIWRDRTGWFYQDIASRADKMDIIWYGMRQQMK</sequence>
<proteinExistence type="predicted"/>
<dbReference type="GO" id="GO:0016301">
    <property type="term" value="F:kinase activity"/>
    <property type="evidence" value="ECO:0007669"/>
    <property type="project" value="UniProtKB-KW"/>
</dbReference>
<comment type="caution">
    <text evidence="1">The sequence shown here is derived from an EMBL/GenBank/DDBJ whole genome shotgun (WGS) entry which is preliminary data.</text>
</comment>
<evidence type="ECO:0000313" key="2">
    <source>
        <dbReference type="Proteomes" id="UP001649381"/>
    </source>
</evidence>